<sequence>TGNLVVPDLGAEVMNDVKLEDLQRIRSNIGAGGDILKPDLIMPLIETLPLEAGLTSHLPEVLRT</sequence>
<dbReference type="Proteomes" id="UP000309997">
    <property type="component" value="Unassembled WGS sequence"/>
</dbReference>
<evidence type="ECO:0000313" key="2">
    <source>
        <dbReference type="Proteomes" id="UP000309997"/>
    </source>
</evidence>
<organism evidence="1 2">
    <name type="scientific">Populus alba</name>
    <name type="common">White poplar</name>
    <dbReference type="NCBI Taxonomy" id="43335"/>
    <lineage>
        <taxon>Eukaryota</taxon>
        <taxon>Viridiplantae</taxon>
        <taxon>Streptophyta</taxon>
        <taxon>Embryophyta</taxon>
        <taxon>Tracheophyta</taxon>
        <taxon>Spermatophyta</taxon>
        <taxon>Magnoliopsida</taxon>
        <taxon>eudicotyledons</taxon>
        <taxon>Gunneridae</taxon>
        <taxon>Pentapetalae</taxon>
        <taxon>rosids</taxon>
        <taxon>fabids</taxon>
        <taxon>Malpighiales</taxon>
        <taxon>Salicaceae</taxon>
        <taxon>Saliceae</taxon>
        <taxon>Populus</taxon>
    </lineage>
</organism>
<proteinExistence type="predicted"/>
<dbReference type="EMBL" id="RCHU02000003">
    <property type="protein sequence ID" value="KAL3598206.1"/>
    <property type="molecule type" value="Genomic_DNA"/>
</dbReference>
<gene>
    <name evidence="1" type="ORF">D5086_006124</name>
</gene>
<accession>A0ACC4CL31</accession>
<feature type="non-terminal residue" evidence="1">
    <location>
        <position position="1"/>
    </location>
</feature>
<name>A0ACC4CL31_POPAL</name>
<keyword evidence="2" id="KW-1185">Reference proteome</keyword>
<reference evidence="1 2" key="1">
    <citation type="journal article" date="2024" name="Plant Biotechnol. J.">
        <title>Genome and CRISPR/Cas9 system of a widespread forest tree (Populus alba) in the world.</title>
        <authorList>
            <person name="Liu Y.J."/>
            <person name="Jiang P.F."/>
            <person name="Han X.M."/>
            <person name="Li X.Y."/>
            <person name="Wang H.M."/>
            <person name="Wang Y.J."/>
            <person name="Wang X.X."/>
            <person name="Zeng Q.Y."/>
        </authorList>
    </citation>
    <scope>NUCLEOTIDE SEQUENCE [LARGE SCALE GENOMIC DNA]</scope>
    <source>
        <strain evidence="2">cv. PAL-ZL1</strain>
    </source>
</reference>
<evidence type="ECO:0000313" key="1">
    <source>
        <dbReference type="EMBL" id="KAL3598206.1"/>
    </source>
</evidence>
<comment type="caution">
    <text evidence="1">The sequence shown here is derived from an EMBL/GenBank/DDBJ whole genome shotgun (WGS) entry which is preliminary data.</text>
</comment>
<protein>
    <submittedName>
        <fullName evidence="1">Uncharacterized protein</fullName>
    </submittedName>
</protein>